<name>A0A4P9Z907_9FUNG</name>
<dbReference type="InterPro" id="IPR036065">
    <property type="entry name" value="BolA-like_sf"/>
</dbReference>
<feature type="transmembrane region" description="Helical" evidence="1">
    <location>
        <begin position="81"/>
        <end position="102"/>
    </location>
</feature>
<keyword evidence="1" id="KW-0812">Transmembrane</keyword>
<feature type="transmembrane region" description="Helical" evidence="1">
    <location>
        <begin position="291"/>
        <end position="311"/>
    </location>
</feature>
<dbReference type="PANTHER" id="PTHR36840:SF1">
    <property type="entry name" value="BLL5714 PROTEIN"/>
    <property type="match status" value="1"/>
</dbReference>
<keyword evidence="1" id="KW-1133">Transmembrane helix</keyword>
<feature type="transmembrane region" description="Helical" evidence="1">
    <location>
        <begin position="332"/>
        <end position="350"/>
    </location>
</feature>
<dbReference type="InterPro" id="IPR010640">
    <property type="entry name" value="Low_temperature_requirement_A"/>
</dbReference>
<proteinExistence type="predicted"/>
<dbReference type="EMBL" id="KZ989110">
    <property type="protein sequence ID" value="RKP28240.1"/>
    <property type="molecule type" value="Genomic_DNA"/>
</dbReference>
<feature type="transmembrane region" description="Helical" evidence="1">
    <location>
        <begin position="108"/>
        <end position="128"/>
    </location>
</feature>
<feature type="transmembrane region" description="Helical" evidence="1">
    <location>
        <begin position="420"/>
        <end position="439"/>
    </location>
</feature>
<feature type="transmembrane region" description="Helical" evidence="1">
    <location>
        <begin position="197"/>
        <end position="217"/>
    </location>
</feature>
<evidence type="ECO:0000313" key="2">
    <source>
        <dbReference type="EMBL" id="RKP28240.1"/>
    </source>
</evidence>
<keyword evidence="1" id="KW-0472">Membrane</keyword>
<protein>
    <submittedName>
        <fullName evidence="2">Low temperature requirement A</fullName>
    </submittedName>
</protein>
<dbReference type="PANTHER" id="PTHR36840">
    <property type="entry name" value="BLL5714 PROTEIN"/>
    <property type="match status" value="1"/>
</dbReference>
<dbReference type="InterPro" id="IPR002634">
    <property type="entry name" value="BolA"/>
</dbReference>
<feature type="transmembrane region" description="Helical" evidence="1">
    <location>
        <begin position="395"/>
        <end position="414"/>
    </location>
</feature>
<gene>
    <name evidence="2" type="ORF">SYNPS1DRAFT_20418</name>
</gene>
<sequence>MDARDIETMIKAALPDAQVTIRDLAGDGDHYAATVISESFRGKSRVQQHQIVYQSLKGQMGGVLHALALQTGHHRVTYVELFFDLVFVFAITQISHTLLAHFTPLGVLQTTILFLAVWWVWIYTSWITNWLDPERTPIRVMLFGLMIAGLLLSTSIPKAFESRGVAFALAFVAMQVGRSAFTYWSIPRSEPGLRMNLLRITLWLACSGVFWIAGGLAEGQARLLLWIVAVAIEYCGPMTRFRFPGLGATPLEDWEVEGGHMAERCALFIIIALGESIVVTGATFAEATWTAPTVSAFVVALLGSIAMWWVYFHIGAEAGAEHISQSRDTGRLARLAYTYLHLPIVAGIVVTAVGDELVLAHPAGHADTKAILSIIGGPLLFLIGTILFKRSIRGIFQLSHLVGIALLVVLIPFAHSLSPLLLSTATTIVMLIVAAWEAISLGSGTKEDEI</sequence>
<feature type="transmembrane region" description="Helical" evidence="1">
    <location>
        <begin position="370"/>
        <end position="388"/>
    </location>
</feature>
<keyword evidence="3" id="KW-1185">Reference proteome</keyword>
<reference evidence="3" key="1">
    <citation type="journal article" date="2018" name="Nat. Microbiol.">
        <title>Leveraging single-cell genomics to expand the fungal tree of life.</title>
        <authorList>
            <person name="Ahrendt S.R."/>
            <person name="Quandt C.A."/>
            <person name="Ciobanu D."/>
            <person name="Clum A."/>
            <person name="Salamov A."/>
            <person name="Andreopoulos B."/>
            <person name="Cheng J.F."/>
            <person name="Woyke T."/>
            <person name="Pelin A."/>
            <person name="Henrissat B."/>
            <person name="Reynolds N.K."/>
            <person name="Benny G.L."/>
            <person name="Smith M.E."/>
            <person name="James T.Y."/>
            <person name="Grigoriev I.V."/>
        </authorList>
    </citation>
    <scope>NUCLEOTIDE SEQUENCE [LARGE SCALE GENOMIC DNA]</scope>
    <source>
        <strain evidence="3">Benny S71-1</strain>
    </source>
</reference>
<evidence type="ECO:0000256" key="1">
    <source>
        <dbReference type="SAM" id="Phobius"/>
    </source>
</evidence>
<feature type="transmembrane region" description="Helical" evidence="1">
    <location>
        <begin position="140"/>
        <end position="160"/>
    </location>
</feature>
<organism evidence="2 3">
    <name type="scientific">Syncephalis pseudoplumigaleata</name>
    <dbReference type="NCBI Taxonomy" id="1712513"/>
    <lineage>
        <taxon>Eukaryota</taxon>
        <taxon>Fungi</taxon>
        <taxon>Fungi incertae sedis</taxon>
        <taxon>Zoopagomycota</taxon>
        <taxon>Zoopagomycotina</taxon>
        <taxon>Zoopagomycetes</taxon>
        <taxon>Zoopagales</taxon>
        <taxon>Piptocephalidaceae</taxon>
        <taxon>Syncephalis</taxon>
    </lineage>
</organism>
<dbReference type="Pfam" id="PF06772">
    <property type="entry name" value="LtrA"/>
    <property type="match status" value="1"/>
</dbReference>
<dbReference type="AlphaFoldDB" id="A0A4P9Z907"/>
<dbReference type="Gene3D" id="3.30.300.90">
    <property type="entry name" value="BolA-like"/>
    <property type="match status" value="1"/>
</dbReference>
<dbReference type="SUPFAM" id="SSF82657">
    <property type="entry name" value="BolA-like"/>
    <property type="match status" value="1"/>
</dbReference>
<dbReference type="OrthoDB" id="191995at2759"/>
<dbReference type="Pfam" id="PF01722">
    <property type="entry name" value="BolA"/>
    <property type="match status" value="1"/>
</dbReference>
<accession>A0A4P9Z907</accession>
<dbReference type="Proteomes" id="UP000278143">
    <property type="component" value="Unassembled WGS sequence"/>
</dbReference>
<feature type="transmembrane region" description="Helical" evidence="1">
    <location>
        <begin position="264"/>
        <end position="285"/>
    </location>
</feature>
<evidence type="ECO:0000313" key="3">
    <source>
        <dbReference type="Proteomes" id="UP000278143"/>
    </source>
</evidence>